<proteinExistence type="predicted"/>
<dbReference type="FunFam" id="3.30.70.330:FF:000051">
    <property type="entry name" value="Heterogeneous nuclear ribonucleoprotein 1"/>
    <property type="match status" value="1"/>
</dbReference>
<dbReference type="Gene3D" id="3.30.70.330">
    <property type="match status" value="2"/>
</dbReference>
<sequence length="196" mass="21734">MGKSEARPKGYGGGDVGGSGSPGKIFVGGLPRDTTLATFQKHFGNYGEIVDSVIMKNKQTSQPRGFGFITYSDPAIVDKVMEDTHVINGKQVEIKRTIPKDYMQSNPKDFRTKKIFVGGLPPILTEDDLKDFFEKYGAVVEHQIMRDHQTRRSRGFGFVVFESEEVVDDLLANGNMIDLAGSKKSSTRKPDDGYDF</sequence>
<dbReference type="GO" id="GO:0010468">
    <property type="term" value="P:regulation of gene expression"/>
    <property type="evidence" value="ECO:0007669"/>
    <property type="project" value="TreeGrafter"/>
</dbReference>
<feature type="domain" description="RRM" evidence="4">
    <location>
        <begin position="113"/>
        <end position="184"/>
    </location>
</feature>
<dbReference type="GO" id="GO:0000785">
    <property type="term" value="C:chromatin"/>
    <property type="evidence" value="ECO:0007669"/>
    <property type="project" value="TreeGrafter"/>
</dbReference>
<reference evidence="6" key="1">
    <citation type="journal article" date="2014" name="Science">
        <title>Ancient hybridizations among the ancestral genomes of bread wheat.</title>
        <authorList>
            <consortium name="International Wheat Genome Sequencing Consortium,"/>
            <person name="Marcussen T."/>
            <person name="Sandve S.R."/>
            <person name="Heier L."/>
            <person name="Spannagl M."/>
            <person name="Pfeifer M."/>
            <person name="Jakobsen K.S."/>
            <person name="Wulff B.B."/>
            <person name="Steuernagel B."/>
            <person name="Mayer K.F."/>
            <person name="Olsen O.A."/>
        </authorList>
    </citation>
    <scope>NUCLEOTIDE SEQUENCE [LARGE SCALE GENOMIC DNA]</scope>
    <source>
        <strain evidence="6">cv. AL8/78</strain>
    </source>
</reference>
<reference evidence="5" key="3">
    <citation type="journal article" date="2017" name="Nature">
        <title>Genome sequence of the progenitor of the wheat D genome Aegilops tauschii.</title>
        <authorList>
            <person name="Luo M.C."/>
            <person name="Gu Y.Q."/>
            <person name="Puiu D."/>
            <person name="Wang H."/>
            <person name="Twardziok S.O."/>
            <person name="Deal K.R."/>
            <person name="Huo N."/>
            <person name="Zhu T."/>
            <person name="Wang L."/>
            <person name="Wang Y."/>
            <person name="McGuire P.E."/>
            <person name="Liu S."/>
            <person name="Long H."/>
            <person name="Ramasamy R.K."/>
            <person name="Rodriguez J.C."/>
            <person name="Van S.L."/>
            <person name="Yuan L."/>
            <person name="Wang Z."/>
            <person name="Xia Z."/>
            <person name="Xiao L."/>
            <person name="Anderson O.D."/>
            <person name="Ouyang S."/>
            <person name="Liang Y."/>
            <person name="Zimin A.V."/>
            <person name="Pertea G."/>
            <person name="Qi P."/>
            <person name="Bennetzen J.L."/>
            <person name="Dai X."/>
            <person name="Dawson M.W."/>
            <person name="Muller H.G."/>
            <person name="Kugler K."/>
            <person name="Rivarola-Duarte L."/>
            <person name="Spannagl M."/>
            <person name="Mayer K.F.X."/>
            <person name="Lu F.H."/>
            <person name="Bevan M.W."/>
            <person name="Leroy P."/>
            <person name="Li P."/>
            <person name="You F.M."/>
            <person name="Sun Q."/>
            <person name="Liu Z."/>
            <person name="Lyons E."/>
            <person name="Wicker T."/>
            <person name="Salzberg S.L."/>
            <person name="Devos K.M."/>
            <person name="Dvorak J."/>
        </authorList>
    </citation>
    <scope>NUCLEOTIDE SEQUENCE [LARGE SCALE GENOMIC DNA]</scope>
    <source>
        <strain evidence="5">cv. AL8/78</strain>
    </source>
</reference>
<dbReference type="InterPro" id="IPR012677">
    <property type="entry name" value="Nucleotide-bd_a/b_plait_sf"/>
</dbReference>
<evidence type="ECO:0000256" key="1">
    <source>
        <dbReference type="ARBA" id="ARBA00004123"/>
    </source>
</evidence>
<feature type="domain" description="RRM" evidence="4">
    <location>
        <begin position="23"/>
        <end position="105"/>
    </location>
</feature>
<reference evidence="6" key="2">
    <citation type="journal article" date="2017" name="Nat. Plants">
        <title>The Aegilops tauschii genome reveals multiple impacts of transposons.</title>
        <authorList>
            <person name="Zhao G."/>
            <person name="Zou C."/>
            <person name="Li K."/>
            <person name="Wang K."/>
            <person name="Li T."/>
            <person name="Gao L."/>
            <person name="Zhang X."/>
            <person name="Wang H."/>
            <person name="Yang Z."/>
            <person name="Liu X."/>
            <person name="Jiang W."/>
            <person name="Mao L."/>
            <person name="Kong X."/>
            <person name="Jiao Y."/>
            <person name="Jia J."/>
        </authorList>
    </citation>
    <scope>NUCLEOTIDE SEQUENCE [LARGE SCALE GENOMIC DNA]</scope>
    <source>
        <strain evidence="6">cv. AL8/78</strain>
    </source>
</reference>
<dbReference type="EnsemblPlants" id="AET7Gv20685400.2">
    <property type="protein sequence ID" value="AET7Gv20685400.2"/>
    <property type="gene ID" value="AET7Gv20685400"/>
</dbReference>
<dbReference type="GO" id="GO:0005654">
    <property type="term" value="C:nucleoplasm"/>
    <property type="evidence" value="ECO:0007669"/>
    <property type="project" value="TreeGrafter"/>
</dbReference>
<comment type="subcellular location">
    <subcellularLocation>
        <location evidence="1">Nucleus</location>
    </subcellularLocation>
</comment>
<dbReference type="PANTHER" id="PTHR48033:SF12">
    <property type="entry name" value="(RICE GENOME ANNOTATION PROJECT) RNA RECOGNITION MOTIF FAMILY PROTEIN"/>
    <property type="match status" value="1"/>
</dbReference>
<evidence type="ECO:0000256" key="3">
    <source>
        <dbReference type="PROSITE-ProRule" id="PRU00176"/>
    </source>
</evidence>
<evidence type="ECO:0000256" key="2">
    <source>
        <dbReference type="ARBA" id="ARBA00023242"/>
    </source>
</evidence>
<reference evidence="5" key="5">
    <citation type="journal article" date="2021" name="G3 (Bethesda)">
        <title>Aegilops tauschii genome assembly Aet v5.0 features greater sequence contiguity and improved annotation.</title>
        <authorList>
            <person name="Wang L."/>
            <person name="Zhu T."/>
            <person name="Rodriguez J.C."/>
            <person name="Deal K.R."/>
            <person name="Dubcovsky J."/>
            <person name="McGuire P.E."/>
            <person name="Lux T."/>
            <person name="Spannagl M."/>
            <person name="Mayer K.F.X."/>
            <person name="Baldrich P."/>
            <person name="Meyers B.C."/>
            <person name="Huo N."/>
            <person name="Gu Y.Q."/>
            <person name="Zhou H."/>
            <person name="Devos K.M."/>
            <person name="Bennetzen J.L."/>
            <person name="Unver T."/>
            <person name="Budak H."/>
            <person name="Gulick P.J."/>
            <person name="Galiba G."/>
            <person name="Kalapos B."/>
            <person name="Nelson D.R."/>
            <person name="Li P."/>
            <person name="You F.M."/>
            <person name="Luo M.C."/>
            <person name="Dvorak J."/>
        </authorList>
    </citation>
    <scope>NUCLEOTIDE SEQUENCE [LARGE SCALE GENOMIC DNA]</scope>
    <source>
        <strain evidence="5">cv. AL8/78</strain>
    </source>
</reference>
<protein>
    <recommendedName>
        <fullName evidence="4">RRM domain-containing protein</fullName>
    </recommendedName>
</protein>
<dbReference type="Pfam" id="PF00076">
    <property type="entry name" value="RRM_1"/>
    <property type="match status" value="2"/>
</dbReference>
<keyword evidence="2" id="KW-0539">Nucleus</keyword>
<dbReference type="GO" id="GO:0003723">
    <property type="term" value="F:RNA binding"/>
    <property type="evidence" value="ECO:0007669"/>
    <property type="project" value="UniProtKB-UniRule"/>
</dbReference>
<dbReference type="GeneID" id="109738399"/>
<dbReference type="Gramene" id="AET7Gv20685400.2">
    <property type="protein sequence ID" value="AET7Gv20685400.2"/>
    <property type="gene ID" value="AET7Gv20685400"/>
</dbReference>
<dbReference type="AlphaFoldDB" id="A0A453RT07"/>
<keyword evidence="3" id="KW-0694">RNA-binding</keyword>
<dbReference type="SMART" id="SM00360">
    <property type="entry name" value="RRM"/>
    <property type="match status" value="2"/>
</dbReference>
<dbReference type="PROSITE" id="PS50102">
    <property type="entry name" value="RRM"/>
    <property type="match status" value="2"/>
</dbReference>
<evidence type="ECO:0000313" key="5">
    <source>
        <dbReference type="EnsemblPlants" id="AET7Gv20685400.2"/>
    </source>
</evidence>
<dbReference type="RefSeq" id="XP_020153090.1">
    <property type="nucleotide sequence ID" value="XM_020297501.4"/>
</dbReference>
<accession>A0A453RT07</accession>
<dbReference type="InterPro" id="IPR000504">
    <property type="entry name" value="RRM_dom"/>
</dbReference>
<evidence type="ECO:0000313" key="6">
    <source>
        <dbReference type="Proteomes" id="UP000015105"/>
    </source>
</evidence>
<organism evidence="5 6">
    <name type="scientific">Aegilops tauschii subsp. strangulata</name>
    <name type="common">Goatgrass</name>
    <dbReference type="NCBI Taxonomy" id="200361"/>
    <lineage>
        <taxon>Eukaryota</taxon>
        <taxon>Viridiplantae</taxon>
        <taxon>Streptophyta</taxon>
        <taxon>Embryophyta</taxon>
        <taxon>Tracheophyta</taxon>
        <taxon>Spermatophyta</taxon>
        <taxon>Magnoliopsida</taxon>
        <taxon>Liliopsida</taxon>
        <taxon>Poales</taxon>
        <taxon>Poaceae</taxon>
        <taxon>BOP clade</taxon>
        <taxon>Pooideae</taxon>
        <taxon>Triticodae</taxon>
        <taxon>Triticeae</taxon>
        <taxon>Triticinae</taxon>
        <taxon>Aegilops</taxon>
    </lineage>
</organism>
<evidence type="ECO:0000259" key="4">
    <source>
        <dbReference type="PROSITE" id="PS50102"/>
    </source>
</evidence>
<dbReference type="PANTHER" id="PTHR48033">
    <property type="entry name" value="RNA-BINDING (RRM/RBD/RNP MOTIFS) FAMILY PROTEIN"/>
    <property type="match status" value="1"/>
</dbReference>
<name>A0A453RT07_AEGTS</name>
<reference evidence="5" key="4">
    <citation type="submission" date="2019-03" db="UniProtKB">
        <authorList>
            <consortium name="EnsemblPlants"/>
        </authorList>
    </citation>
    <scope>IDENTIFICATION</scope>
</reference>
<dbReference type="SUPFAM" id="SSF54928">
    <property type="entry name" value="RNA-binding domain, RBD"/>
    <property type="match status" value="1"/>
</dbReference>
<keyword evidence="6" id="KW-1185">Reference proteome</keyword>
<dbReference type="InterPro" id="IPR035979">
    <property type="entry name" value="RBD_domain_sf"/>
</dbReference>
<dbReference type="Proteomes" id="UP000015105">
    <property type="component" value="Chromosome 7D"/>
</dbReference>